<sequence length="285" mass="30606">MNDRAPAHLSLTLSRRSLLAAIAAFSATPAWAISDGAPDILGLPVADMRRVSRTLWIKSLTTNVWITCFTFEIEGNVIVPANGLIIADRSGAILVDTGCTRDEGKQLLRLAREVTGQRVTRAIATHFHADRTGGIEAMRAANIPVLAHPYTVGLAQAYGFPIPQPLAGLERGPVVIEPVELFFPGPGHTRDNITVWHGESRTLFGGCLLRPTIQNDVAGGTPGDSDLAAYPATLARLAERYPTRQFTIPGHGPIAGDALAWTQHLAQTATRHTRGRHCDISPPSI</sequence>
<name>A0ABV8SZI0_9GAMM</name>
<dbReference type="RefSeq" id="WP_380601731.1">
    <property type="nucleotide sequence ID" value="NZ_JBHSDU010000014.1"/>
</dbReference>
<dbReference type="PANTHER" id="PTHR42951:SF4">
    <property type="entry name" value="ACYL-COENZYME A THIOESTERASE MBLAC2"/>
    <property type="match status" value="1"/>
</dbReference>
<dbReference type="PANTHER" id="PTHR42951">
    <property type="entry name" value="METALLO-BETA-LACTAMASE DOMAIN-CONTAINING"/>
    <property type="match status" value="1"/>
</dbReference>
<dbReference type="EMBL" id="JBHSDU010000014">
    <property type="protein sequence ID" value="MFC4312387.1"/>
    <property type="molecule type" value="Genomic_DNA"/>
</dbReference>
<evidence type="ECO:0000313" key="5">
    <source>
        <dbReference type="Proteomes" id="UP001595904"/>
    </source>
</evidence>
<protein>
    <submittedName>
        <fullName evidence="4">MBL fold metallo-hydrolase</fullName>
    </submittedName>
</protein>
<dbReference type="InterPro" id="IPR001279">
    <property type="entry name" value="Metallo-B-lactamas"/>
</dbReference>
<feature type="signal peptide" evidence="2">
    <location>
        <begin position="1"/>
        <end position="32"/>
    </location>
</feature>
<accession>A0ABV8SZI0</accession>
<proteinExistence type="inferred from homology"/>
<dbReference type="SUPFAM" id="SSF56281">
    <property type="entry name" value="Metallo-hydrolase/oxidoreductase"/>
    <property type="match status" value="1"/>
</dbReference>
<keyword evidence="2" id="KW-0732">Signal</keyword>
<dbReference type="PROSITE" id="PS51318">
    <property type="entry name" value="TAT"/>
    <property type="match status" value="1"/>
</dbReference>
<dbReference type="InterPro" id="IPR036866">
    <property type="entry name" value="RibonucZ/Hydroxyglut_hydro"/>
</dbReference>
<feature type="chain" id="PRO_5045062462" evidence="2">
    <location>
        <begin position="33"/>
        <end position="285"/>
    </location>
</feature>
<feature type="domain" description="Metallo-beta-lactamase" evidence="3">
    <location>
        <begin position="80"/>
        <end position="251"/>
    </location>
</feature>
<dbReference type="Pfam" id="PF00753">
    <property type="entry name" value="Lactamase_B"/>
    <property type="match status" value="1"/>
</dbReference>
<evidence type="ECO:0000256" key="1">
    <source>
        <dbReference type="ARBA" id="ARBA00005250"/>
    </source>
</evidence>
<dbReference type="InterPro" id="IPR050855">
    <property type="entry name" value="NDM-1-like"/>
</dbReference>
<evidence type="ECO:0000259" key="3">
    <source>
        <dbReference type="SMART" id="SM00849"/>
    </source>
</evidence>
<comment type="similarity">
    <text evidence="1">Belongs to the metallo-beta-lactamase superfamily. Class-B beta-lactamase family.</text>
</comment>
<dbReference type="Gene3D" id="3.60.15.10">
    <property type="entry name" value="Ribonuclease Z/Hydroxyacylglutathione hydrolase-like"/>
    <property type="match status" value="1"/>
</dbReference>
<dbReference type="Proteomes" id="UP001595904">
    <property type="component" value="Unassembled WGS sequence"/>
</dbReference>
<organism evidence="4 5">
    <name type="scientific">Steroidobacter flavus</name>
    <dbReference type="NCBI Taxonomy" id="1842136"/>
    <lineage>
        <taxon>Bacteria</taxon>
        <taxon>Pseudomonadati</taxon>
        <taxon>Pseudomonadota</taxon>
        <taxon>Gammaproteobacteria</taxon>
        <taxon>Steroidobacterales</taxon>
        <taxon>Steroidobacteraceae</taxon>
        <taxon>Steroidobacter</taxon>
    </lineage>
</organism>
<comment type="caution">
    <text evidence="4">The sequence shown here is derived from an EMBL/GenBank/DDBJ whole genome shotgun (WGS) entry which is preliminary data.</text>
</comment>
<evidence type="ECO:0000313" key="4">
    <source>
        <dbReference type="EMBL" id="MFC4312387.1"/>
    </source>
</evidence>
<keyword evidence="5" id="KW-1185">Reference proteome</keyword>
<gene>
    <name evidence="4" type="ORF">ACFPN2_25110</name>
</gene>
<evidence type="ECO:0000256" key="2">
    <source>
        <dbReference type="SAM" id="SignalP"/>
    </source>
</evidence>
<dbReference type="InterPro" id="IPR006311">
    <property type="entry name" value="TAT_signal"/>
</dbReference>
<dbReference type="SMART" id="SM00849">
    <property type="entry name" value="Lactamase_B"/>
    <property type="match status" value="1"/>
</dbReference>
<reference evidence="5" key="1">
    <citation type="journal article" date="2019" name="Int. J. Syst. Evol. Microbiol.">
        <title>The Global Catalogue of Microorganisms (GCM) 10K type strain sequencing project: providing services to taxonomists for standard genome sequencing and annotation.</title>
        <authorList>
            <consortium name="The Broad Institute Genomics Platform"/>
            <consortium name="The Broad Institute Genome Sequencing Center for Infectious Disease"/>
            <person name="Wu L."/>
            <person name="Ma J."/>
        </authorList>
    </citation>
    <scope>NUCLEOTIDE SEQUENCE [LARGE SCALE GENOMIC DNA]</scope>
    <source>
        <strain evidence="5">CGMCC 1.10759</strain>
    </source>
</reference>